<feature type="transmembrane region" description="Helical" evidence="4">
    <location>
        <begin position="433"/>
        <end position="455"/>
    </location>
</feature>
<evidence type="ECO:0000256" key="3">
    <source>
        <dbReference type="ARBA" id="ARBA00023136"/>
    </source>
</evidence>
<dbReference type="GO" id="GO:0022857">
    <property type="term" value="F:transmembrane transporter activity"/>
    <property type="evidence" value="ECO:0007669"/>
    <property type="project" value="InterPro"/>
</dbReference>
<sequence>MSCEIKQKTFETKYINVADIDNTKEEDDRHNNNDDVNGCIVPLTDRASPLDKAKGEDDYVSKASSEKKVFRYKLIKTILLIVTWIVNGLVLTIKYPTFPDLCERTGSSVEELTRATAVRHIGYIIGCLVGGILFDRFRKIWDLQLSSGFLLLAVSVAFKPWCRGITALAFLYWLEGAAHGIFAIAGNGIMIAIWGGNTPAPLLAMHFGSRIGSLVAPVLAYPFLSSSRGEAIYTNASVFNNGTEIKFTSNIEVPYVISGGLGLLASLGYLGVYLAPRPRGLVLTNIPKGRNLKELLHPGSFTNGNARYGVTLMTCMFLYFSINGACSSHFQLLQASIATGALNATKQEASLMQFAARGSAILGNFIIIPVSKFVPMPFIVFVICHAIAIINFIAVAMALKSRMNFAVLGGVFDFFYASIWASGMAWPERYMEVTGSVIMICNIGSGVGGAIIEWGSGYVLQYHGAQAVMWLCAAFAISFCVLIYVTQCVMSYHGPKKRHLVPL</sequence>
<evidence type="ECO:0000256" key="2">
    <source>
        <dbReference type="ARBA" id="ARBA00022989"/>
    </source>
</evidence>
<dbReference type="InterPro" id="IPR036259">
    <property type="entry name" value="MFS_trans_sf"/>
</dbReference>
<feature type="transmembrane region" description="Helical" evidence="4">
    <location>
        <begin position="207"/>
        <end position="224"/>
    </location>
</feature>
<dbReference type="PANTHER" id="PTHR23121:SF9">
    <property type="entry name" value="SODIUM-DEPENDENT GLUCOSE TRANSPORTER 1"/>
    <property type="match status" value="1"/>
</dbReference>
<feature type="transmembrane region" description="Helical" evidence="4">
    <location>
        <begin position="255"/>
        <end position="275"/>
    </location>
</feature>
<proteinExistence type="predicted"/>
<evidence type="ECO:0000313" key="6">
    <source>
        <dbReference type="Proteomes" id="UP000749559"/>
    </source>
</evidence>
<comment type="caution">
    <text evidence="5">The sequence shown here is derived from an EMBL/GenBank/DDBJ whole genome shotgun (WGS) entry which is preliminary data.</text>
</comment>
<gene>
    <name evidence="5" type="ORF">OFUS_LOCUS7616</name>
</gene>
<dbReference type="Proteomes" id="UP000749559">
    <property type="component" value="Unassembled WGS sequence"/>
</dbReference>
<dbReference type="PANTHER" id="PTHR23121">
    <property type="entry name" value="SODIUM-DEPENDENT GLUCOSE TRANSPORTER 1"/>
    <property type="match status" value="1"/>
</dbReference>
<dbReference type="EMBL" id="CAIIXF020000004">
    <property type="protein sequence ID" value="CAH1780991.1"/>
    <property type="molecule type" value="Genomic_DNA"/>
</dbReference>
<keyword evidence="6" id="KW-1185">Reference proteome</keyword>
<evidence type="ECO:0000313" key="5">
    <source>
        <dbReference type="EMBL" id="CAH1780990.1"/>
    </source>
</evidence>
<keyword evidence="1 4" id="KW-0812">Transmembrane</keyword>
<accession>A0A8S4NKY3</accession>
<feature type="transmembrane region" description="Helical" evidence="4">
    <location>
        <begin position="177"/>
        <end position="195"/>
    </location>
</feature>
<protein>
    <recommendedName>
        <fullName evidence="7">Sodium-dependent glucose transporter 1</fullName>
    </recommendedName>
</protein>
<dbReference type="EMBL" id="CAIIXF020000004">
    <property type="protein sequence ID" value="CAH1780990.1"/>
    <property type="molecule type" value="Genomic_DNA"/>
</dbReference>
<feature type="transmembrane region" description="Helical" evidence="4">
    <location>
        <begin position="405"/>
        <end position="426"/>
    </location>
</feature>
<reference evidence="5" key="1">
    <citation type="submission" date="2022-03" db="EMBL/GenBank/DDBJ databases">
        <authorList>
            <person name="Martin C."/>
        </authorList>
    </citation>
    <scope>NUCLEOTIDE SEQUENCE</scope>
</reference>
<feature type="transmembrane region" description="Helical" evidence="4">
    <location>
        <begin position="77"/>
        <end position="97"/>
    </location>
</feature>
<dbReference type="Pfam" id="PF07690">
    <property type="entry name" value="MFS_1"/>
    <property type="match status" value="1"/>
</dbReference>
<name>A0A8S4NKY3_OWEFU</name>
<feature type="transmembrane region" description="Helical" evidence="4">
    <location>
        <begin position="467"/>
        <end position="490"/>
    </location>
</feature>
<evidence type="ECO:0000256" key="4">
    <source>
        <dbReference type="SAM" id="Phobius"/>
    </source>
</evidence>
<dbReference type="OrthoDB" id="9626824at2759"/>
<keyword evidence="2 4" id="KW-1133">Transmembrane helix</keyword>
<dbReference type="InterPro" id="IPR011701">
    <property type="entry name" value="MFS"/>
</dbReference>
<evidence type="ECO:0000256" key="1">
    <source>
        <dbReference type="ARBA" id="ARBA00022692"/>
    </source>
</evidence>
<keyword evidence="3 4" id="KW-0472">Membrane</keyword>
<feature type="transmembrane region" description="Helical" evidence="4">
    <location>
        <begin position="378"/>
        <end position="399"/>
    </location>
</feature>
<evidence type="ECO:0008006" key="7">
    <source>
        <dbReference type="Google" id="ProtNLM"/>
    </source>
</evidence>
<dbReference type="SUPFAM" id="SSF103473">
    <property type="entry name" value="MFS general substrate transporter"/>
    <property type="match status" value="1"/>
</dbReference>
<dbReference type="Gene3D" id="1.20.1250.20">
    <property type="entry name" value="MFS general substrate transporter like domains"/>
    <property type="match status" value="1"/>
</dbReference>
<organism evidence="5 6">
    <name type="scientific">Owenia fusiformis</name>
    <name type="common">Polychaete worm</name>
    <dbReference type="NCBI Taxonomy" id="6347"/>
    <lineage>
        <taxon>Eukaryota</taxon>
        <taxon>Metazoa</taxon>
        <taxon>Spiralia</taxon>
        <taxon>Lophotrochozoa</taxon>
        <taxon>Annelida</taxon>
        <taxon>Polychaeta</taxon>
        <taxon>Sedentaria</taxon>
        <taxon>Canalipalpata</taxon>
        <taxon>Sabellida</taxon>
        <taxon>Oweniida</taxon>
        <taxon>Oweniidae</taxon>
        <taxon>Owenia</taxon>
    </lineage>
</organism>
<dbReference type="AlphaFoldDB" id="A0A8S4NKY3"/>